<feature type="transmembrane region" description="Helical" evidence="6">
    <location>
        <begin position="385"/>
        <end position="404"/>
    </location>
</feature>
<dbReference type="OrthoDB" id="9814608at2"/>
<dbReference type="PANTHER" id="PTHR30250:SF11">
    <property type="entry name" value="O-ANTIGEN TRANSPORTER-RELATED"/>
    <property type="match status" value="1"/>
</dbReference>
<dbReference type="PANTHER" id="PTHR30250">
    <property type="entry name" value="PST FAMILY PREDICTED COLANIC ACID TRANSPORTER"/>
    <property type="match status" value="1"/>
</dbReference>
<dbReference type="EMBL" id="RJJE01000009">
    <property type="protein sequence ID" value="RNI30241.1"/>
    <property type="molecule type" value="Genomic_DNA"/>
</dbReference>
<keyword evidence="4 6" id="KW-1133">Transmembrane helix</keyword>
<evidence type="ECO:0000313" key="8">
    <source>
        <dbReference type="Proteomes" id="UP000271010"/>
    </source>
</evidence>
<dbReference type="Pfam" id="PF13440">
    <property type="entry name" value="Polysacc_synt_3"/>
    <property type="match status" value="1"/>
</dbReference>
<feature type="transmembrane region" description="Helical" evidence="6">
    <location>
        <begin position="352"/>
        <end position="373"/>
    </location>
</feature>
<dbReference type="RefSeq" id="WP_123133319.1">
    <property type="nucleotide sequence ID" value="NZ_RJJE01000009.1"/>
</dbReference>
<comment type="caution">
    <text evidence="7">The sequence shown here is derived from an EMBL/GenBank/DDBJ whole genome shotgun (WGS) entry which is preliminary data.</text>
</comment>
<evidence type="ECO:0000256" key="4">
    <source>
        <dbReference type="ARBA" id="ARBA00022989"/>
    </source>
</evidence>
<feature type="transmembrane region" description="Helical" evidence="6">
    <location>
        <begin position="87"/>
        <end position="112"/>
    </location>
</feature>
<keyword evidence="5 6" id="KW-0472">Membrane</keyword>
<comment type="subcellular location">
    <subcellularLocation>
        <location evidence="1">Cell membrane</location>
        <topology evidence="1">Multi-pass membrane protein</topology>
    </subcellularLocation>
</comment>
<dbReference type="Proteomes" id="UP000271010">
    <property type="component" value="Unassembled WGS sequence"/>
</dbReference>
<feature type="transmembrane region" description="Helical" evidence="6">
    <location>
        <begin position="468"/>
        <end position="488"/>
    </location>
</feature>
<reference evidence="7 8" key="1">
    <citation type="submission" date="2018-11" db="EMBL/GenBank/DDBJ databases">
        <title>Rufibacter latericius sp. nov., isolated from water in Baiyang Lake.</title>
        <authorList>
            <person name="Yang Y."/>
        </authorList>
    </citation>
    <scope>NUCLEOTIDE SEQUENCE [LARGE SCALE GENOMIC DNA]</scope>
    <source>
        <strain evidence="7 8">MCC P1</strain>
    </source>
</reference>
<gene>
    <name evidence="7" type="ORF">EFA69_12140</name>
</gene>
<keyword evidence="8" id="KW-1185">Reference proteome</keyword>
<feature type="transmembrane region" description="Helical" evidence="6">
    <location>
        <begin position="444"/>
        <end position="462"/>
    </location>
</feature>
<protein>
    <submittedName>
        <fullName evidence="7">Polysaccharide biosynthesis protein</fullName>
    </submittedName>
</protein>
<evidence type="ECO:0000256" key="3">
    <source>
        <dbReference type="ARBA" id="ARBA00022692"/>
    </source>
</evidence>
<evidence type="ECO:0000256" key="5">
    <source>
        <dbReference type="ARBA" id="ARBA00023136"/>
    </source>
</evidence>
<feature type="transmembrane region" description="Helical" evidence="6">
    <location>
        <begin position="278"/>
        <end position="299"/>
    </location>
</feature>
<feature type="transmembrane region" description="Helical" evidence="6">
    <location>
        <begin position="236"/>
        <end position="258"/>
    </location>
</feature>
<name>A0A3M9MXG5_9BACT</name>
<evidence type="ECO:0000313" key="7">
    <source>
        <dbReference type="EMBL" id="RNI30241.1"/>
    </source>
</evidence>
<evidence type="ECO:0000256" key="6">
    <source>
        <dbReference type="SAM" id="Phobius"/>
    </source>
</evidence>
<evidence type="ECO:0000256" key="2">
    <source>
        <dbReference type="ARBA" id="ARBA00022475"/>
    </source>
</evidence>
<dbReference type="GO" id="GO:0005886">
    <property type="term" value="C:plasma membrane"/>
    <property type="evidence" value="ECO:0007669"/>
    <property type="project" value="UniProtKB-SubCell"/>
</dbReference>
<feature type="transmembrane region" description="Helical" evidence="6">
    <location>
        <begin position="153"/>
        <end position="174"/>
    </location>
</feature>
<keyword evidence="3 6" id="KW-0812">Transmembrane</keyword>
<feature type="transmembrane region" description="Helical" evidence="6">
    <location>
        <begin position="194"/>
        <end position="215"/>
    </location>
</feature>
<sequence>MSIAKKLVGQTAAYGLSSIVGRGLNFLLIFLHGYVFLPEEYSVVAKLYAYVAFLNILYTYGMETAFFRFANKPGANRQVLYNQVQSLVLTSSILLSGLFIFFSGPIANWLGYPDQQRYIVWLAITMGVDSIVAIPFARLRLENKAMKFASIRIINILLVVAGNLFFLLLCRHIYLGKYLPQLKGLVSYLYQPEIGVGYIFLVNMVANLLFIPLLWREFASFRFSLKLGAMKPMVVYALPILFMGLAGTTNEVLSRLMLDDWLPEGFYPNMSNEAALGVYFANYKLGMLMSLMIQAFRYAAEPFFFSQAQDKNSPQTFSVVMRWFVIVLALVYLGISVNLDLLQFVFREDYRAGVIVVPVLLLAYLFNGVYYNLTVWFKLTDRTQYGTYITVFGAVVTVVANFLLIPVMGYMGSALATLLCYFTMSVVCYAIGQKYFPVPYPLKAIFGYLLLASGLIWLSLFIEIENFWVRQVFHLALCLVFVAVVWGLERKGLRQINR</sequence>
<feature type="transmembrane region" description="Helical" evidence="6">
    <location>
        <begin position="118"/>
        <end position="141"/>
    </location>
</feature>
<proteinExistence type="predicted"/>
<feature type="transmembrane region" description="Helical" evidence="6">
    <location>
        <begin position="12"/>
        <end position="35"/>
    </location>
</feature>
<dbReference type="InterPro" id="IPR050833">
    <property type="entry name" value="Poly_Biosynth_Transport"/>
</dbReference>
<feature type="transmembrane region" description="Helical" evidence="6">
    <location>
        <begin position="320"/>
        <end position="346"/>
    </location>
</feature>
<keyword evidence="2" id="KW-1003">Cell membrane</keyword>
<feature type="transmembrane region" description="Helical" evidence="6">
    <location>
        <begin position="47"/>
        <end position="67"/>
    </location>
</feature>
<organism evidence="7 8">
    <name type="scientific">Rufibacter immobilis</name>
    <dbReference type="NCBI Taxonomy" id="1348778"/>
    <lineage>
        <taxon>Bacteria</taxon>
        <taxon>Pseudomonadati</taxon>
        <taxon>Bacteroidota</taxon>
        <taxon>Cytophagia</taxon>
        <taxon>Cytophagales</taxon>
        <taxon>Hymenobacteraceae</taxon>
        <taxon>Rufibacter</taxon>
    </lineage>
</organism>
<dbReference type="AlphaFoldDB" id="A0A3M9MXG5"/>
<evidence type="ECO:0000256" key="1">
    <source>
        <dbReference type="ARBA" id="ARBA00004651"/>
    </source>
</evidence>
<feature type="transmembrane region" description="Helical" evidence="6">
    <location>
        <begin position="410"/>
        <end position="432"/>
    </location>
</feature>
<accession>A0A3M9MXG5</accession>